<comment type="caution">
    <text evidence="1">The sequence shown here is derived from an EMBL/GenBank/DDBJ whole genome shotgun (WGS) entry which is preliminary data.</text>
</comment>
<proteinExistence type="predicted"/>
<evidence type="ECO:0000313" key="1">
    <source>
        <dbReference type="EMBL" id="MDT3453622.1"/>
    </source>
</evidence>
<dbReference type="AlphaFoldDB" id="A0AAW8VA01"/>
<gene>
    <name evidence="1" type="ORF">NQF69_12735</name>
</gene>
<name>A0AAW8VA01_PASMD</name>
<feature type="non-terminal residue" evidence="1">
    <location>
        <position position="1"/>
    </location>
</feature>
<dbReference type="RefSeq" id="WP_312615421.1">
    <property type="nucleotide sequence ID" value="NZ_JANIEN010000079.1"/>
</dbReference>
<dbReference type="Proteomes" id="UP001182304">
    <property type="component" value="Unassembled WGS sequence"/>
</dbReference>
<evidence type="ECO:0000313" key="2">
    <source>
        <dbReference type="Proteomes" id="UP001182304"/>
    </source>
</evidence>
<organism evidence="1 2">
    <name type="scientific">Pasteurella multocida</name>
    <dbReference type="NCBI Taxonomy" id="747"/>
    <lineage>
        <taxon>Bacteria</taxon>
        <taxon>Pseudomonadati</taxon>
        <taxon>Pseudomonadota</taxon>
        <taxon>Gammaproteobacteria</taxon>
        <taxon>Pasteurellales</taxon>
        <taxon>Pasteurellaceae</taxon>
        <taxon>Pasteurella</taxon>
    </lineage>
</organism>
<reference evidence="1" key="1">
    <citation type="submission" date="2022-07" db="EMBL/GenBank/DDBJ databases">
        <title>Sequence of Pasteurella multocoda 17BRD-035.</title>
        <authorList>
            <person name="Roy Chowdhury P."/>
            <person name="Alhamami T."/>
            <person name="Trott D.J."/>
            <person name="Djordvevic S.P."/>
        </authorList>
    </citation>
    <scope>NUCLEOTIDE SEQUENCE</scope>
    <source>
        <strain evidence="1">17BRD-035</strain>
    </source>
</reference>
<protein>
    <submittedName>
        <fullName evidence="1">Uncharacterized protein</fullName>
    </submittedName>
</protein>
<accession>A0AAW8VA01</accession>
<dbReference type="EMBL" id="JANIEN010000079">
    <property type="protein sequence ID" value="MDT3453622.1"/>
    <property type="molecule type" value="Genomic_DNA"/>
</dbReference>
<sequence>DLSEMKINLVRVALVINKIVGNVLIIEGLPVSGIKEHAQDSEQGWSLIYPHNDQEHKLAVERVAFLQSEKQTKIHIQGTIPSELRTGESIVLILTKTKKLA</sequence>